<sequence length="198" mass="22470">MTDKTLPGADPGANLEPLQEPRIRPTTRRVMYLPDLAPGKPSFQTFGKPTEADKRAVVEILRRIRAGEPLDQFYRSGIDDGDDELLEKYGILHLHLEHKGSKHLLYLVQYEHPDGDYVVLLEINDHKHVKKPVGELMRRHLPGLKKHRKEAIAAAVTMTTTHGVATGVQVIHVHGPTGRLVEVVRVKRRKMIYRKPPE</sequence>
<evidence type="ECO:0000313" key="3">
    <source>
        <dbReference type="Proteomes" id="UP000225379"/>
    </source>
</evidence>
<comment type="caution">
    <text evidence="2">The sequence shown here is derived from an EMBL/GenBank/DDBJ whole genome shotgun (WGS) entry which is preliminary data.</text>
</comment>
<evidence type="ECO:0000313" key="2">
    <source>
        <dbReference type="EMBL" id="PGH59251.1"/>
    </source>
</evidence>
<dbReference type="AlphaFoldDB" id="A0A2B8BMS9"/>
<evidence type="ECO:0000256" key="1">
    <source>
        <dbReference type="SAM" id="MobiDB-lite"/>
    </source>
</evidence>
<dbReference type="OrthoDB" id="8454952at2"/>
<protein>
    <submittedName>
        <fullName evidence="2">Uncharacterized protein</fullName>
    </submittedName>
</protein>
<dbReference type="RefSeq" id="WP_098734603.1">
    <property type="nucleotide sequence ID" value="NZ_PDKW01000036.1"/>
</dbReference>
<accession>A0A2B8BMS9</accession>
<dbReference type="Proteomes" id="UP000225379">
    <property type="component" value="Unassembled WGS sequence"/>
</dbReference>
<reference evidence="3" key="1">
    <citation type="submission" date="2017-10" db="EMBL/GenBank/DDBJ databases">
        <authorList>
            <person name="Kravchenko I.K."/>
            <person name="Grouzdev D.S."/>
        </authorList>
    </citation>
    <scope>NUCLEOTIDE SEQUENCE [LARGE SCALE GENOMIC DNA]</scope>
    <source>
        <strain evidence="3">B2</strain>
    </source>
</reference>
<organism evidence="2 3">
    <name type="scientific">Azospirillum palustre</name>
    <dbReference type="NCBI Taxonomy" id="2044885"/>
    <lineage>
        <taxon>Bacteria</taxon>
        <taxon>Pseudomonadati</taxon>
        <taxon>Pseudomonadota</taxon>
        <taxon>Alphaproteobacteria</taxon>
        <taxon>Rhodospirillales</taxon>
        <taxon>Azospirillaceae</taxon>
        <taxon>Azospirillum</taxon>
    </lineage>
</organism>
<keyword evidence="3" id="KW-1185">Reference proteome</keyword>
<dbReference type="EMBL" id="PDKW01000036">
    <property type="protein sequence ID" value="PGH59251.1"/>
    <property type="molecule type" value="Genomic_DNA"/>
</dbReference>
<feature type="region of interest" description="Disordered" evidence="1">
    <location>
        <begin position="1"/>
        <end position="21"/>
    </location>
</feature>
<name>A0A2B8BMS9_9PROT</name>
<proteinExistence type="predicted"/>
<gene>
    <name evidence="2" type="ORF">CRT60_01060</name>
</gene>